<comment type="subunit">
    <text evidence="12">Interacts with ARAC5 and ARAC10.</text>
</comment>
<dbReference type="InterPro" id="IPR000719">
    <property type="entry name" value="Prot_kinase_dom"/>
</dbReference>
<comment type="catalytic activity">
    <reaction evidence="10">
        <text>L-threonyl-[protein] + ATP = O-phospho-L-threonyl-[protein] + ADP + H(+)</text>
        <dbReference type="Rhea" id="RHEA:46608"/>
        <dbReference type="Rhea" id="RHEA-COMP:11060"/>
        <dbReference type="Rhea" id="RHEA-COMP:11605"/>
        <dbReference type="ChEBI" id="CHEBI:15378"/>
        <dbReference type="ChEBI" id="CHEBI:30013"/>
        <dbReference type="ChEBI" id="CHEBI:30616"/>
        <dbReference type="ChEBI" id="CHEBI:61977"/>
        <dbReference type="ChEBI" id="CHEBI:456216"/>
        <dbReference type="EC" id="2.7.11.1"/>
    </reaction>
</comment>
<dbReference type="Proteomes" id="UP000298416">
    <property type="component" value="Unassembled WGS sequence"/>
</dbReference>
<evidence type="ECO:0000256" key="6">
    <source>
        <dbReference type="ARBA" id="ARBA00022679"/>
    </source>
</evidence>
<dbReference type="PANTHER" id="PTHR47987">
    <property type="entry name" value="OS08G0249100 PROTEIN"/>
    <property type="match status" value="1"/>
</dbReference>
<accession>A0A8X8YTT5</accession>
<keyword evidence="6" id="KW-0808">Transferase</keyword>
<dbReference type="PROSITE" id="PS00108">
    <property type="entry name" value="PROTEIN_KINASE_ST"/>
    <property type="match status" value="1"/>
</dbReference>
<evidence type="ECO:0000256" key="2">
    <source>
        <dbReference type="ARBA" id="ARBA00012513"/>
    </source>
</evidence>
<reference evidence="17" key="1">
    <citation type="submission" date="2018-01" db="EMBL/GenBank/DDBJ databases">
        <authorList>
            <person name="Mao J.F."/>
        </authorList>
    </citation>
    <scope>NUCLEOTIDE SEQUENCE</scope>
    <source>
        <strain evidence="17">Huo1</strain>
        <tissue evidence="17">Leaf</tissue>
    </source>
</reference>
<keyword evidence="5" id="KW-0597">Phosphoprotein</keyword>
<dbReference type="InterPro" id="IPR017441">
    <property type="entry name" value="Protein_kinase_ATP_BS"/>
</dbReference>
<evidence type="ECO:0000313" key="18">
    <source>
        <dbReference type="Proteomes" id="UP000298416"/>
    </source>
</evidence>
<keyword evidence="14" id="KW-0175">Coiled coil</keyword>
<feature type="binding site" evidence="13">
    <location>
        <position position="541"/>
    </location>
    <ligand>
        <name>ATP</name>
        <dbReference type="ChEBI" id="CHEBI:30616"/>
    </ligand>
</feature>
<dbReference type="GO" id="GO:0005524">
    <property type="term" value="F:ATP binding"/>
    <property type="evidence" value="ECO:0007669"/>
    <property type="project" value="UniProtKB-UniRule"/>
</dbReference>
<proteinExistence type="predicted"/>
<feature type="coiled-coil region" evidence="14">
    <location>
        <begin position="70"/>
        <end position="118"/>
    </location>
</feature>
<dbReference type="AlphaFoldDB" id="A0A8X8YTT5"/>
<evidence type="ECO:0000256" key="3">
    <source>
        <dbReference type="ARBA" id="ARBA00022490"/>
    </source>
</evidence>
<keyword evidence="18" id="KW-1185">Reference proteome</keyword>
<reference evidence="17" key="2">
    <citation type="submission" date="2020-08" db="EMBL/GenBank/DDBJ databases">
        <title>Plant Genome Project.</title>
        <authorList>
            <person name="Zhang R.-G."/>
        </authorList>
    </citation>
    <scope>NUCLEOTIDE SEQUENCE</scope>
    <source>
        <strain evidence="17">Huo1</strain>
        <tissue evidence="17">Leaf</tissue>
    </source>
</reference>
<evidence type="ECO:0000256" key="7">
    <source>
        <dbReference type="ARBA" id="ARBA00022741"/>
    </source>
</evidence>
<feature type="region of interest" description="Disordered" evidence="15">
    <location>
        <begin position="125"/>
        <end position="169"/>
    </location>
</feature>
<evidence type="ECO:0000256" key="14">
    <source>
        <dbReference type="SAM" id="Coils"/>
    </source>
</evidence>
<comment type="subcellular location">
    <subcellularLocation>
        <location evidence="1">Cytoplasm</location>
    </subcellularLocation>
</comment>
<dbReference type="Gene3D" id="1.20.5.340">
    <property type="match status" value="1"/>
</dbReference>
<dbReference type="PROSITE" id="PS00107">
    <property type="entry name" value="PROTEIN_KINASE_ATP"/>
    <property type="match status" value="1"/>
</dbReference>
<sequence>MLAKESSRFDLPEELLEVLPQDPFEQLDVARKITSIALSTRVDSLESELSELRQHLADRDNIIAGMESQLHSLDASFAEASEKLAAAQKEKENLVKENEQLSNTVKKLNRDVTKLEAFRKTLMRSLQDDEDNPASGPKANLTNLPNNIEDDSDLPPNQTASAQSQISDAGILNSVDTDVEAARARVPHSFLLASQNSTPRLTPPGSPPSLSASGSPYRTPKPLSPRRQRHSISVASTRGLYDDRSSVFSSMPSSQFSSMSSMESGSQPGKTRVDGKEFFRQVRSRLSYEQFSAFLANVKELNSHKQTKEETLGKADEIFGPDNKDLYAIFEGLITRTMENDTQHSSSPPRENENACEAADESTDGQFLVVGHRLLYSTSSITLSAEDLRVLDMDETELEGCSSSGDDDQEEVSVITKLVSEAEAAKAAEKSDSQWKGFLRKLKKGPHVHFQTFHPSIPHILSIKKLSSRRRASRGTQSLPDLTTQLDGDLYYCFETSWKCFTLADLKEATNNFSPGNLIGEGGYSEVYKGHLEDGQLVAVKRLIRGSQEEMTADYLSELGILVHVNHPNISRVIGYGVEGGMHLVLPLSVNGCLSSMLKDATENLTWNLRYNISIGIASGLCYLHEGCQRRIIHRDIKSANILLTEDLHPQISDFGLAKWLPDQWTHLNVSNVEGTFGYLPPEFFLHGTVDEKTDVYAYGVLLLELISGRPAIDDHNKSVVMWAKPLLINKGIEELADPSLDSDYDWEQLNRMVMVASLCIHQNSTDRPQMSQVVRMLQGDEGILQGKKKFQKRPALKRLCPLEMITEEEANSIKPSCHRGHRSEPSLEAVEET</sequence>
<keyword evidence="9 13" id="KW-0067">ATP-binding</keyword>
<dbReference type="SMART" id="SM00220">
    <property type="entry name" value="S_TKc"/>
    <property type="match status" value="1"/>
</dbReference>
<dbReference type="PANTHER" id="PTHR47987:SF13">
    <property type="entry name" value="RECEPTOR-LIKE CYTOSOLIC SERINE_THREONINE-PROTEIN KINASE RBK2"/>
    <property type="match status" value="1"/>
</dbReference>
<dbReference type="Pfam" id="PF25972">
    <property type="entry name" value="At4g15545_C"/>
    <property type="match status" value="1"/>
</dbReference>
<dbReference type="FunFam" id="1.10.510.10:FF:000335">
    <property type="entry name" value="receptor-like cytosolic serine/threonine-protein kinase RBK2"/>
    <property type="match status" value="1"/>
</dbReference>
<keyword evidence="4" id="KW-0723">Serine/threonine-protein kinase</keyword>
<dbReference type="PROSITE" id="PS50011">
    <property type="entry name" value="PROTEIN_KINASE_DOM"/>
    <property type="match status" value="1"/>
</dbReference>
<dbReference type="EMBL" id="PNBA02000001">
    <property type="protein sequence ID" value="KAG6435498.1"/>
    <property type="molecule type" value="Genomic_DNA"/>
</dbReference>
<evidence type="ECO:0000256" key="5">
    <source>
        <dbReference type="ARBA" id="ARBA00022553"/>
    </source>
</evidence>
<dbReference type="InterPro" id="IPR011009">
    <property type="entry name" value="Kinase-like_dom_sf"/>
</dbReference>
<dbReference type="InterPro" id="IPR001245">
    <property type="entry name" value="Ser-Thr/Tyr_kinase_cat_dom"/>
</dbReference>
<evidence type="ECO:0000256" key="11">
    <source>
        <dbReference type="ARBA" id="ARBA00048679"/>
    </source>
</evidence>
<dbReference type="InterPro" id="IPR008271">
    <property type="entry name" value="Ser/Thr_kinase_AS"/>
</dbReference>
<dbReference type="SUPFAM" id="SSF56112">
    <property type="entry name" value="Protein kinase-like (PK-like)"/>
    <property type="match status" value="1"/>
</dbReference>
<gene>
    <name evidence="17" type="ORF">SASPL_100372</name>
</gene>
<evidence type="ECO:0000256" key="4">
    <source>
        <dbReference type="ARBA" id="ARBA00022527"/>
    </source>
</evidence>
<dbReference type="EC" id="2.7.11.1" evidence="2"/>
<evidence type="ECO:0000256" key="10">
    <source>
        <dbReference type="ARBA" id="ARBA00047899"/>
    </source>
</evidence>
<dbReference type="Gene3D" id="1.10.510.10">
    <property type="entry name" value="Transferase(Phosphotransferase) domain 1"/>
    <property type="match status" value="1"/>
</dbReference>
<feature type="compositionally biased region" description="Polar residues" evidence="15">
    <location>
        <begin position="155"/>
        <end position="167"/>
    </location>
</feature>
<feature type="compositionally biased region" description="Low complexity" evidence="15">
    <location>
        <begin position="246"/>
        <end position="269"/>
    </location>
</feature>
<evidence type="ECO:0000256" key="12">
    <source>
        <dbReference type="ARBA" id="ARBA00063228"/>
    </source>
</evidence>
<dbReference type="InterPro" id="IPR046958">
    <property type="entry name" value="RBK1/2/STUNTED"/>
</dbReference>
<comment type="catalytic activity">
    <reaction evidence="11">
        <text>L-seryl-[protein] + ATP = O-phospho-L-seryl-[protein] + ADP + H(+)</text>
        <dbReference type="Rhea" id="RHEA:17989"/>
        <dbReference type="Rhea" id="RHEA-COMP:9863"/>
        <dbReference type="Rhea" id="RHEA-COMP:11604"/>
        <dbReference type="ChEBI" id="CHEBI:15378"/>
        <dbReference type="ChEBI" id="CHEBI:29999"/>
        <dbReference type="ChEBI" id="CHEBI:30616"/>
        <dbReference type="ChEBI" id="CHEBI:83421"/>
        <dbReference type="ChEBI" id="CHEBI:456216"/>
        <dbReference type="EC" id="2.7.11.1"/>
    </reaction>
</comment>
<evidence type="ECO:0000256" key="9">
    <source>
        <dbReference type="ARBA" id="ARBA00022840"/>
    </source>
</evidence>
<keyword evidence="7 13" id="KW-0547">Nucleotide-binding</keyword>
<dbReference type="GO" id="GO:0004674">
    <property type="term" value="F:protein serine/threonine kinase activity"/>
    <property type="evidence" value="ECO:0007669"/>
    <property type="project" value="UniProtKB-KW"/>
</dbReference>
<keyword evidence="8" id="KW-0418">Kinase</keyword>
<dbReference type="GO" id="GO:0051020">
    <property type="term" value="F:GTPase binding"/>
    <property type="evidence" value="ECO:0007669"/>
    <property type="project" value="UniProtKB-ARBA"/>
</dbReference>
<feature type="region of interest" description="Disordered" evidence="15">
    <location>
        <begin position="811"/>
        <end position="834"/>
    </location>
</feature>
<feature type="domain" description="Protein kinase" evidence="16">
    <location>
        <begin position="513"/>
        <end position="784"/>
    </location>
</feature>
<dbReference type="GO" id="GO:0005737">
    <property type="term" value="C:cytoplasm"/>
    <property type="evidence" value="ECO:0007669"/>
    <property type="project" value="UniProtKB-SubCell"/>
</dbReference>
<keyword evidence="3" id="KW-0963">Cytoplasm</keyword>
<dbReference type="Pfam" id="PF07714">
    <property type="entry name" value="PK_Tyr_Ser-Thr"/>
    <property type="match status" value="1"/>
</dbReference>
<evidence type="ECO:0000256" key="1">
    <source>
        <dbReference type="ARBA" id="ARBA00004496"/>
    </source>
</evidence>
<organism evidence="17">
    <name type="scientific">Salvia splendens</name>
    <name type="common">Scarlet sage</name>
    <dbReference type="NCBI Taxonomy" id="180675"/>
    <lineage>
        <taxon>Eukaryota</taxon>
        <taxon>Viridiplantae</taxon>
        <taxon>Streptophyta</taxon>
        <taxon>Embryophyta</taxon>
        <taxon>Tracheophyta</taxon>
        <taxon>Spermatophyta</taxon>
        <taxon>Magnoliopsida</taxon>
        <taxon>eudicotyledons</taxon>
        <taxon>Gunneridae</taxon>
        <taxon>Pentapetalae</taxon>
        <taxon>asterids</taxon>
        <taxon>lamiids</taxon>
        <taxon>Lamiales</taxon>
        <taxon>Lamiaceae</taxon>
        <taxon>Nepetoideae</taxon>
        <taxon>Mentheae</taxon>
        <taxon>Salviinae</taxon>
        <taxon>Salvia</taxon>
        <taxon>Salvia subgen. Calosphace</taxon>
        <taxon>core Calosphace</taxon>
    </lineage>
</organism>
<dbReference type="InterPro" id="IPR058935">
    <property type="entry name" value="At4g15545-like_C"/>
</dbReference>
<evidence type="ECO:0000256" key="15">
    <source>
        <dbReference type="SAM" id="MobiDB-lite"/>
    </source>
</evidence>
<comment type="caution">
    <text evidence="17">The sequence shown here is derived from an EMBL/GenBank/DDBJ whole genome shotgun (WGS) entry which is preliminary data.</text>
</comment>
<evidence type="ECO:0000259" key="16">
    <source>
        <dbReference type="PROSITE" id="PS50011"/>
    </source>
</evidence>
<evidence type="ECO:0000256" key="8">
    <source>
        <dbReference type="ARBA" id="ARBA00022777"/>
    </source>
</evidence>
<protein>
    <recommendedName>
        <fullName evidence="2">non-specific serine/threonine protein kinase</fullName>
        <ecNumber evidence="2">2.7.11.1</ecNumber>
    </recommendedName>
</protein>
<name>A0A8X8YTT5_SALSN</name>
<dbReference type="Gene3D" id="3.30.200.20">
    <property type="entry name" value="Phosphorylase Kinase, domain 1"/>
    <property type="match status" value="1"/>
</dbReference>
<evidence type="ECO:0000313" key="17">
    <source>
        <dbReference type="EMBL" id="KAG6435498.1"/>
    </source>
</evidence>
<feature type="region of interest" description="Disordered" evidence="15">
    <location>
        <begin position="191"/>
        <end position="272"/>
    </location>
</feature>
<evidence type="ECO:0000256" key="13">
    <source>
        <dbReference type="PROSITE-ProRule" id="PRU10141"/>
    </source>
</evidence>